<name>A0A9P8IAV2_9PEZI</name>
<dbReference type="InterPro" id="IPR006935">
    <property type="entry name" value="Helicase/UvrB_N"/>
</dbReference>
<dbReference type="GO" id="GO:0003677">
    <property type="term" value="F:DNA binding"/>
    <property type="evidence" value="ECO:0007669"/>
    <property type="project" value="InterPro"/>
</dbReference>
<evidence type="ECO:0000313" key="5">
    <source>
        <dbReference type="Proteomes" id="UP000698800"/>
    </source>
</evidence>
<gene>
    <name evidence="4" type="ORF">FGG08_000206</name>
</gene>
<dbReference type="GO" id="GO:0005737">
    <property type="term" value="C:cytoplasm"/>
    <property type="evidence" value="ECO:0007669"/>
    <property type="project" value="TreeGrafter"/>
</dbReference>
<dbReference type="OrthoDB" id="416741at2759"/>
<dbReference type="SUPFAM" id="SSF52540">
    <property type="entry name" value="P-loop containing nucleoside triphosphate hydrolases"/>
    <property type="match status" value="1"/>
</dbReference>
<keyword evidence="1" id="KW-0347">Helicase</keyword>
<dbReference type="EMBL" id="JAGHQL010000002">
    <property type="protein sequence ID" value="KAH0547716.1"/>
    <property type="molecule type" value="Genomic_DNA"/>
</dbReference>
<dbReference type="InterPro" id="IPR014001">
    <property type="entry name" value="Helicase_ATP-bd"/>
</dbReference>
<dbReference type="PANTHER" id="PTHR14074:SF16">
    <property type="entry name" value="ANTIVIRAL INNATE IMMUNE RESPONSE RECEPTOR RIG-I"/>
    <property type="match status" value="1"/>
</dbReference>
<feature type="domain" description="Helicase ATP-binding" evidence="2">
    <location>
        <begin position="134"/>
        <end position="302"/>
    </location>
</feature>
<dbReference type="AlphaFoldDB" id="A0A9P8IAV2"/>
<dbReference type="Proteomes" id="UP000698800">
    <property type="component" value="Unassembled WGS sequence"/>
</dbReference>
<proteinExistence type="predicted"/>
<organism evidence="4 5">
    <name type="scientific">Glutinoglossum americanum</name>
    <dbReference type="NCBI Taxonomy" id="1670608"/>
    <lineage>
        <taxon>Eukaryota</taxon>
        <taxon>Fungi</taxon>
        <taxon>Dikarya</taxon>
        <taxon>Ascomycota</taxon>
        <taxon>Pezizomycotina</taxon>
        <taxon>Geoglossomycetes</taxon>
        <taxon>Geoglossales</taxon>
        <taxon>Geoglossaceae</taxon>
        <taxon>Glutinoglossum</taxon>
    </lineage>
</organism>
<reference evidence="4" key="1">
    <citation type="submission" date="2021-03" db="EMBL/GenBank/DDBJ databases">
        <title>Comparative genomics and phylogenomic investigation of the class Geoglossomycetes provide insights into ecological specialization and systematics.</title>
        <authorList>
            <person name="Melie T."/>
            <person name="Pirro S."/>
            <person name="Miller A.N."/>
            <person name="Quandt A."/>
        </authorList>
    </citation>
    <scope>NUCLEOTIDE SEQUENCE</scope>
    <source>
        <strain evidence="4">GBOQ0MN5Z8</strain>
    </source>
</reference>
<evidence type="ECO:0000259" key="3">
    <source>
        <dbReference type="PROSITE" id="PS51194"/>
    </source>
</evidence>
<dbReference type="Gene3D" id="3.40.50.300">
    <property type="entry name" value="P-loop containing nucleotide triphosphate hydrolases"/>
    <property type="match status" value="2"/>
</dbReference>
<sequence length="544" mass="61223">MASLTGNLIDIDEEMPDAPSLIRAGVSQAVDSVLCLTDELTNVDSSGMPYNMSQLSSISLTQEQTNNTPIVAENESETDEEGETLLSAQPNVSERRRRQNAKFHSWFSTRAKTICKEDLKTTVQAVDDAALSTRSLISKQESTVIITDPREYQTELFERAKKQNIIAVLDTDSVTLVFQQHAVLECNLGTNIERFCGEMGCDLWQKSTWEKHFSENMVIVCTAEVLYQCLMHSFITIDRINLLIFDEAHHAKKNHSYARIIKDFYLAEPDESKRPKIFGMTASPVDARVDVVKAARDLETLLHCQIATASDLKLLQKSVNRPNEVVAQYDKLLPQFETPLYKCLKASFGDMAILSKPFRFAREASSELGSWFADQVWSFFLAEEEARKLESKIERDFVSKKAGYSMSKLDAEVARLKEAREIVSKHTFREPKAIPGDLSPKVLLLHHYLLLVFERPTEAKCIVFVQHRYTAKLLGDLFSRTGGPNLRPGILIGTRTGEPGDLNVSFRQQVVTLISFRKGILNCLFATSVAEEGLDIPDCNLVVR</sequence>
<evidence type="ECO:0000259" key="2">
    <source>
        <dbReference type="PROSITE" id="PS51192"/>
    </source>
</evidence>
<evidence type="ECO:0008006" key="6">
    <source>
        <dbReference type="Google" id="ProtNLM"/>
    </source>
</evidence>
<feature type="domain" description="Helicase C-terminal" evidence="3">
    <location>
        <begin position="444"/>
        <end position="544"/>
    </location>
</feature>
<dbReference type="PROSITE" id="PS51194">
    <property type="entry name" value="HELICASE_CTER"/>
    <property type="match status" value="1"/>
</dbReference>
<keyword evidence="1" id="KW-0378">Hydrolase</keyword>
<dbReference type="InterPro" id="IPR051363">
    <property type="entry name" value="RLR_Helicase"/>
</dbReference>
<evidence type="ECO:0000313" key="4">
    <source>
        <dbReference type="EMBL" id="KAH0547716.1"/>
    </source>
</evidence>
<dbReference type="Pfam" id="PF00271">
    <property type="entry name" value="Helicase_C"/>
    <property type="match status" value="1"/>
</dbReference>
<dbReference type="GO" id="GO:0005524">
    <property type="term" value="F:ATP binding"/>
    <property type="evidence" value="ECO:0007669"/>
    <property type="project" value="InterPro"/>
</dbReference>
<evidence type="ECO:0000256" key="1">
    <source>
        <dbReference type="ARBA" id="ARBA00022806"/>
    </source>
</evidence>
<dbReference type="Pfam" id="PF04851">
    <property type="entry name" value="ResIII"/>
    <property type="match status" value="1"/>
</dbReference>
<dbReference type="GO" id="GO:0004386">
    <property type="term" value="F:helicase activity"/>
    <property type="evidence" value="ECO:0007669"/>
    <property type="project" value="UniProtKB-KW"/>
</dbReference>
<dbReference type="InterPro" id="IPR001650">
    <property type="entry name" value="Helicase_C-like"/>
</dbReference>
<comment type="caution">
    <text evidence="4">The sequence shown here is derived from an EMBL/GenBank/DDBJ whole genome shotgun (WGS) entry which is preliminary data.</text>
</comment>
<dbReference type="PROSITE" id="PS51192">
    <property type="entry name" value="HELICASE_ATP_BIND_1"/>
    <property type="match status" value="1"/>
</dbReference>
<keyword evidence="1" id="KW-0547">Nucleotide-binding</keyword>
<keyword evidence="5" id="KW-1185">Reference proteome</keyword>
<dbReference type="GO" id="GO:0016787">
    <property type="term" value="F:hydrolase activity"/>
    <property type="evidence" value="ECO:0007669"/>
    <property type="project" value="InterPro"/>
</dbReference>
<keyword evidence="1" id="KW-0067">ATP-binding</keyword>
<dbReference type="InterPro" id="IPR027417">
    <property type="entry name" value="P-loop_NTPase"/>
</dbReference>
<accession>A0A9P8IAV2</accession>
<protein>
    <recommendedName>
        <fullName evidence="6">Dicer-like protein 1</fullName>
    </recommendedName>
</protein>
<dbReference type="PANTHER" id="PTHR14074">
    <property type="entry name" value="HELICASE WITH DEATH DOMAIN-RELATED"/>
    <property type="match status" value="1"/>
</dbReference>